<feature type="transmembrane region" description="Helical" evidence="1">
    <location>
        <begin position="174"/>
        <end position="196"/>
    </location>
</feature>
<feature type="transmembrane region" description="Helical" evidence="1">
    <location>
        <begin position="392"/>
        <end position="418"/>
    </location>
</feature>
<accession>A0A8E0WUW6</accession>
<dbReference type="EMBL" id="JANF02000007">
    <property type="protein sequence ID" value="KER37857.1"/>
    <property type="molecule type" value="Genomic_DNA"/>
</dbReference>
<keyword evidence="1" id="KW-1133">Transmembrane helix</keyword>
<keyword evidence="1" id="KW-0472">Membrane</keyword>
<feature type="transmembrane region" description="Helical" evidence="1">
    <location>
        <begin position="351"/>
        <end position="372"/>
    </location>
</feature>
<feature type="transmembrane region" description="Helical" evidence="1">
    <location>
        <begin position="15"/>
        <end position="37"/>
    </location>
</feature>
<name>A0A8E0WUW6_9SPHN</name>
<sequence length="423" mass="44564">MESGSFYRAMWRWHFYAGLIVLPVLALMAVTGALYLYKPEIERAVYHDRIVVRPGGALLPPSRLVAAVEKASGGAVSQMQRPAAADESWRLTVGGTVWFVDPHDGRILGRLADGGVMRTVRDLHSLALAGPVGNRLVEVVAGWAILLCVTGLYLRWPRAGNRVLALRGRPGGRLFWRDLHGSVGFLAAGAILFLAVTGMPWTSVWGGGLRGLIAERGLGRPSAAVIPWSAPVKEVLPWALREGGAVPGGSGPGGSGPGGSGGVGVDEIVRIAEGRGLKGGVMIGFPASAGMPWLVSAQAVKAQDAHVLTIDAGSGAVAQDVDWRMFGGGARAVEWGVATHQGLEYGEANRLLMLAGCLCLLLLCLTAPLLWWKRRLGEPPAAGLREKRVVAGLMLGLGLVFPLTGASMAAALAGEWVWERLRG</sequence>
<reference evidence="2 3" key="1">
    <citation type="submission" date="2014-05" db="EMBL/GenBank/DDBJ databases">
        <title>Genome Announcement of Sphingobium lucknowense F2.</title>
        <authorList>
            <person name="Lal R."/>
            <person name="Negi V."/>
            <person name="Lata P."/>
            <person name="Sangwan N."/>
            <person name="Gupta S.K."/>
            <person name="Rao D.L.N."/>
            <person name="Das S."/>
        </authorList>
    </citation>
    <scope>NUCLEOTIDE SEQUENCE [LARGE SCALE GENOMIC DNA]</scope>
    <source>
        <strain evidence="2 3">F2</strain>
    </source>
</reference>
<keyword evidence="1" id="KW-0812">Transmembrane</keyword>
<dbReference type="Proteomes" id="UP000028135">
    <property type="component" value="Unassembled WGS sequence"/>
</dbReference>
<gene>
    <name evidence="2" type="ORF">AL00_03155</name>
</gene>
<dbReference type="InterPro" id="IPR005625">
    <property type="entry name" value="PepSY-ass_TM"/>
</dbReference>
<protein>
    <submittedName>
        <fullName evidence="2">Peptidase</fullName>
    </submittedName>
</protein>
<dbReference type="PANTHER" id="PTHR34219">
    <property type="entry name" value="IRON-REGULATED INNER MEMBRANE PROTEIN-RELATED"/>
    <property type="match status" value="1"/>
</dbReference>
<dbReference type="RefSeq" id="WP_031293402.1">
    <property type="nucleotide sequence ID" value="NZ_JANF02000007.1"/>
</dbReference>
<dbReference type="PANTHER" id="PTHR34219:SF1">
    <property type="entry name" value="PEPSY DOMAIN-CONTAINING PROTEIN"/>
    <property type="match status" value="1"/>
</dbReference>
<organism evidence="2 3">
    <name type="scientific">Sphingobium indicum F2</name>
    <dbReference type="NCBI Taxonomy" id="1450518"/>
    <lineage>
        <taxon>Bacteria</taxon>
        <taxon>Pseudomonadati</taxon>
        <taxon>Pseudomonadota</taxon>
        <taxon>Alphaproteobacteria</taxon>
        <taxon>Sphingomonadales</taxon>
        <taxon>Sphingomonadaceae</taxon>
        <taxon>Sphingobium</taxon>
    </lineage>
</organism>
<evidence type="ECO:0000256" key="1">
    <source>
        <dbReference type="SAM" id="Phobius"/>
    </source>
</evidence>
<evidence type="ECO:0000313" key="3">
    <source>
        <dbReference type="Proteomes" id="UP000028135"/>
    </source>
</evidence>
<dbReference type="AlphaFoldDB" id="A0A8E0WUW6"/>
<comment type="caution">
    <text evidence="2">The sequence shown here is derived from an EMBL/GenBank/DDBJ whole genome shotgun (WGS) entry which is preliminary data.</text>
</comment>
<evidence type="ECO:0000313" key="2">
    <source>
        <dbReference type="EMBL" id="KER37857.1"/>
    </source>
</evidence>
<dbReference type="Pfam" id="PF03929">
    <property type="entry name" value="PepSY_TM"/>
    <property type="match status" value="1"/>
</dbReference>
<proteinExistence type="predicted"/>